<reference evidence="10" key="2">
    <citation type="journal article" date="2016" name="Sci. Rep.">
        <title>Dictyocaulus viviparus genome, variome and transcriptome elucidate lungworm biology and support future intervention.</title>
        <authorList>
            <person name="McNulty S.N."/>
            <person name="Strube C."/>
            <person name="Rosa B.A."/>
            <person name="Martin J.C."/>
            <person name="Tyagi R."/>
            <person name="Choi Y.J."/>
            <person name="Wang Q."/>
            <person name="Hallsworth Pepin K."/>
            <person name="Zhang X."/>
            <person name="Ozersky P."/>
            <person name="Wilson R.K."/>
            <person name="Sternberg P.W."/>
            <person name="Gasser R.B."/>
            <person name="Mitreva M."/>
        </authorList>
    </citation>
    <scope>NUCLEOTIDE SEQUENCE [LARGE SCALE GENOMIC DNA]</scope>
    <source>
        <strain evidence="10">HannoverDv2000</strain>
    </source>
</reference>
<dbReference type="PROSITE" id="PS51324">
    <property type="entry name" value="ERV_ALR"/>
    <property type="match status" value="1"/>
</dbReference>
<evidence type="ECO:0000256" key="2">
    <source>
        <dbReference type="ARBA" id="ARBA00022630"/>
    </source>
</evidence>
<dbReference type="PANTHER" id="PTHR22897">
    <property type="entry name" value="QUIESCIN Q6-RELATED SULFHYDRYL OXIDASE"/>
    <property type="match status" value="1"/>
</dbReference>
<keyword evidence="3" id="KW-0732">Signal</keyword>
<dbReference type="FunFam" id="1.20.120.310:FF:000005">
    <property type="entry name" value="Sulfhydryl oxidase"/>
    <property type="match status" value="1"/>
</dbReference>
<evidence type="ECO:0000256" key="3">
    <source>
        <dbReference type="ARBA" id="ARBA00022729"/>
    </source>
</evidence>
<dbReference type="GO" id="GO:0003756">
    <property type="term" value="F:protein disulfide isomerase activity"/>
    <property type="evidence" value="ECO:0007669"/>
    <property type="project" value="TreeGrafter"/>
</dbReference>
<protein>
    <recommendedName>
        <fullName evidence="7">Sulfhydryl oxidase</fullName>
        <ecNumber evidence="7">1.8.3.2</ecNumber>
    </recommendedName>
</protein>
<sequence length="287" mass="32939">MKMSRLNSSTLNTFIKLRRLLLAELENFIKSESHSLQQSAVLHSKKNGTDICDTDPQKCRDLFYVSEVDMLKALRYALYRESTRTGDPLTGTNLTALHSFVSLLADHFPVSTSYENKEAAGNPFATNSDWDHCRGSTGQYRGYTCGLWIAFHALTVSASKQAEDHLSEFKPLEPLKAIRAWIGSFFGCWYCREHFQKMTTITLPMETQVRNPEDVFMYLWKAHNIVNARLQGRDTEDPLYPKLQFPAKFLCPNCTADGLQDKKQIRDFLVNYYSKIKPFHSPKAFLI</sequence>
<evidence type="ECO:0000256" key="7">
    <source>
        <dbReference type="RuleBase" id="RU371123"/>
    </source>
</evidence>
<dbReference type="EMBL" id="KN717018">
    <property type="protein sequence ID" value="KJH40774.1"/>
    <property type="molecule type" value="Genomic_DNA"/>
</dbReference>
<dbReference type="GO" id="GO:0016971">
    <property type="term" value="F:flavin-dependent sulfhydryl oxidase activity"/>
    <property type="evidence" value="ECO:0007669"/>
    <property type="project" value="InterPro"/>
</dbReference>
<reference evidence="9 10" key="1">
    <citation type="submission" date="2013-11" db="EMBL/GenBank/DDBJ databases">
        <title>Draft genome of the bovine lungworm Dictyocaulus viviparus.</title>
        <authorList>
            <person name="Mitreva M."/>
        </authorList>
    </citation>
    <scope>NUCLEOTIDE SEQUENCE [LARGE SCALE GENOMIC DNA]</scope>
    <source>
        <strain evidence="9 10">HannoverDv2000</strain>
    </source>
</reference>
<keyword evidence="2 7" id="KW-0285">Flavoprotein</keyword>
<evidence type="ECO:0000313" key="9">
    <source>
        <dbReference type="EMBL" id="KJH40774.1"/>
    </source>
</evidence>
<dbReference type="InterPro" id="IPR039798">
    <property type="entry name" value="Sulfhydryl_oxidase"/>
</dbReference>
<dbReference type="InterPro" id="IPR042568">
    <property type="entry name" value="QSOX_FAD-bd_sf"/>
</dbReference>
<feature type="domain" description="ERV/ALR sulfhydryl oxidase" evidence="8">
    <location>
        <begin position="136"/>
        <end position="244"/>
    </location>
</feature>
<evidence type="ECO:0000313" key="10">
    <source>
        <dbReference type="Proteomes" id="UP000053766"/>
    </source>
</evidence>
<comment type="cofactor">
    <cofactor evidence="1 7">
        <name>FAD</name>
        <dbReference type="ChEBI" id="CHEBI:57692"/>
    </cofactor>
</comment>
<dbReference type="EC" id="1.8.3.2" evidence="7"/>
<evidence type="ECO:0000256" key="5">
    <source>
        <dbReference type="ARBA" id="ARBA00023002"/>
    </source>
</evidence>
<dbReference type="InterPro" id="IPR017905">
    <property type="entry name" value="ERV/ALR_sulphydryl_oxidase"/>
</dbReference>
<evidence type="ECO:0000259" key="8">
    <source>
        <dbReference type="PROSITE" id="PS51324"/>
    </source>
</evidence>
<name>A0A0D8XAW0_DICVI</name>
<dbReference type="GO" id="GO:0000139">
    <property type="term" value="C:Golgi membrane"/>
    <property type="evidence" value="ECO:0007669"/>
    <property type="project" value="TreeGrafter"/>
</dbReference>
<dbReference type="OrthoDB" id="59470at2759"/>
<comment type="catalytic activity">
    <reaction evidence="7">
        <text>2 R'C(R)SH + O2 = R'C(R)S-S(R)CR' + H2O2</text>
        <dbReference type="Rhea" id="RHEA:17357"/>
        <dbReference type="ChEBI" id="CHEBI:15379"/>
        <dbReference type="ChEBI" id="CHEBI:16240"/>
        <dbReference type="ChEBI" id="CHEBI:16520"/>
        <dbReference type="ChEBI" id="CHEBI:17412"/>
        <dbReference type="EC" id="1.8.3.2"/>
    </reaction>
</comment>
<dbReference type="GO" id="GO:0006457">
    <property type="term" value="P:protein folding"/>
    <property type="evidence" value="ECO:0007669"/>
    <property type="project" value="TreeGrafter"/>
</dbReference>
<dbReference type="AlphaFoldDB" id="A0A0D8XAW0"/>
<evidence type="ECO:0000256" key="1">
    <source>
        <dbReference type="ARBA" id="ARBA00001974"/>
    </source>
</evidence>
<dbReference type="Gene3D" id="1.20.120.310">
    <property type="entry name" value="ERV/ALR sulfhydryl oxidase domain"/>
    <property type="match status" value="1"/>
</dbReference>
<dbReference type="Proteomes" id="UP000053766">
    <property type="component" value="Unassembled WGS sequence"/>
</dbReference>
<dbReference type="Gene3D" id="1.20.120.1960">
    <property type="entry name" value="QSOX sulfhydryl oxidase domain"/>
    <property type="match status" value="1"/>
</dbReference>
<proteinExistence type="predicted"/>
<keyword evidence="10" id="KW-1185">Reference proteome</keyword>
<dbReference type="Pfam" id="PF04777">
    <property type="entry name" value="Evr1_Alr"/>
    <property type="match status" value="1"/>
</dbReference>
<dbReference type="InterPro" id="IPR036774">
    <property type="entry name" value="ERV/ALR_sulphydryl_oxid_sf"/>
</dbReference>
<organism evidence="9 10">
    <name type="scientific">Dictyocaulus viviparus</name>
    <name type="common">Bovine lungworm</name>
    <dbReference type="NCBI Taxonomy" id="29172"/>
    <lineage>
        <taxon>Eukaryota</taxon>
        <taxon>Metazoa</taxon>
        <taxon>Ecdysozoa</taxon>
        <taxon>Nematoda</taxon>
        <taxon>Chromadorea</taxon>
        <taxon>Rhabditida</taxon>
        <taxon>Rhabditina</taxon>
        <taxon>Rhabditomorpha</taxon>
        <taxon>Strongyloidea</taxon>
        <taxon>Metastrongylidae</taxon>
        <taxon>Dictyocaulus</taxon>
    </lineage>
</organism>
<evidence type="ECO:0000256" key="4">
    <source>
        <dbReference type="ARBA" id="ARBA00022827"/>
    </source>
</evidence>
<gene>
    <name evidence="9" type="ORF">DICVIV_13263</name>
</gene>
<dbReference type="SUPFAM" id="SSF69000">
    <property type="entry name" value="FAD-dependent thiol oxidase"/>
    <property type="match status" value="1"/>
</dbReference>
<keyword evidence="4 7" id="KW-0274">FAD</keyword>
<dbReference type="GO" id="GO:0005615">
    <property type="term" value="C:extracellular space"/>
    <property type="evidence" value="ECO:0007669"/>
    <property type="project" value="TreeGrafter"/>
</dbReference>
<keyword evidence="6" id="KW-1015">Disulfide bond</keyword>
<keyword evidence="5 7" id="KW-0560">Oxidoreductase</keyword>
<dbReference type="PANTHER" id="PTHR22897:SF8">
    <property type="entry name" value="SULFHYDRYL OXIDASE"/>
    <property type="match status" value="1"/>
</dbReference>
<evidence type="ECO:0000256" key="6">
    <source>
        <dbReference type="ARBA" id="ARBA00023157"/>
    </source>
</evidence>
<dbReference type="STRING" id="29172.A0A0D8XAW0"/>
<accession>A0A0D8XAW0</accession>